<dbReference type="Gene3D" id="3.40.50.1820">
    <property type="entry name" value="alpha/beta hydrolase"/>
    <property type="match status" value="1"/>
</dbReference>
<evidence type="ECO:0000313" key="3">
    <source>
        <dbReference type="Proteomes" id="UP000321595"/>
    </source>
</evidence>
<dbReference type="KEGG" id="bbae:FRD01_17320"/>
<feature type="domain" description="Serine aminopeptidase S33" evidence="1">
    <location>
        <begin position="47"/>
        <end position="281"/>
    </location>
</feature>
<keyword evidence="3" id="KW-1185">Reference proteome</keyword>
<name>A0A5B8XZ74_9DELT</name>
<dbReference type="AlphaFoldDB" id="A0A5B8XZ74"/>
<dbReference type="Pfam" id="PF12146">
    <property type="entry name" value="Hydrolase_4"/>
    <property type="match status" value="1"/>
</dbReference>
<organism evidence="2 3">
    <name type="scientific">Microvenator marinus</name>
    <dbReference type="NCBI Taxonomy" id="2600177"/>
    <lineage>
        <taxon>Bacteria</taxon>
        <taxon>Deltaproteobacteria</taxon>
        <taxon>Bradymonadales</taxon>
        <taxon>Microvenatoraceae</taxon>
        <taxon>Microvenator</taxon>
    </lineage>
</organism>
<sequence length="299" mass="33892">MHGPMTQINVEDLYPTMEWPEEMPRKDGFWKASDDTDIFWQHFKNDEAKASIALMHGYGEHSTRYNHVAAALVRAGFDVMAIDARGHGKSAGIRGHVLAYDDYVRDMDMLVNKLAEESERPIFCLGHSNGGLITLRHALQNKNPRIKGYMVTSPFCGFKVHVPLPKAVLGRAMSRVWPSLAIPTGLDAEVLSHRQEVVDTYRKDPLVLSKATARWFTETKAAQGDLRARARQIEKPVIFLVAGADALADPHDAEAIYHECGTHDRHFEAFPELFHEILNEDSWPEHVQTLVDWMEERLT</sequence>
<dbReference type="PANTHER" id="PTHR11614">
    <property type="entry name" value="PHOSPHOLIPASE-RELATED"/>
    <property type="match status" value="1"/>
</dbReference>
<dbReference type="OrthoDB" id="9806902at2"/>
<gene>
    <name evidence="2" type="ORF">FRD01_17320</name>
</gene>
<accession>A0A5B8XZ74</accession>
<dbReference type="EMBL" id="CP042467">
    <property type="protein sequence ID" value="QED28966.1"/>
    <property type="molecule type" value="Genomic_DNA"/>
</dbReference>
<dbReference type="InterPro" id="IPR051044">
    <property type="entry name" value="MAG_DAG_Lipase"/>
</dbReference>
<evidence type="ECO:0000259" key="1">
    <source>
        <dbReference type="Pfam" id="PF12146"/>
    </source>
</evidence>
<dbReference type="InterPro" id="IPR022742">
    <property type="entry name" value="Hydrolase_4"/>
</dbReference>
<reference evidence="2 3" key="1">
    <citation type="submission" date="2019-08" db="EMBL/GenBank/DDBJ databases">
        <authorList>
            <person name="Liang Q."/>
        </authorList>
    </citation>
    <scope>NUCLEOTIDE SEQUENCE [LARGE SCALE GENOMIC DNA]</scope>
    <source>
        <strain evidence="2 3">V1718</strain>
    </source>
</reference>
<evidence type="ECO:0000313" key="2">
    <source>
        <dbReference type="EMBL" id="QED28966.1"/>
    </source>
</evidence>
<proteinExistence type="predicted"/>
<dbReference type="Proteomes" id="UP000321595">
    <property type="component" value="Chromosome"/>
</dbReference>
<protein>
    <submittedName>
        <fullName evidence="2">Lysophospholipase</fullName>
    </submittedName>
</protein>
<dbReference type="SUPFAM" id="SSF53474">
    <property type="entry name" value="alpha/beta-Hydrolases"/>
    <property type="match status" value="1"/>
</dbReference>
<dbReference type="InterPro" id="IPR029058">
    <property type="entry name" value="AB_hydrolase_fold"/>
</dbReference>